<evidence type="ECO:0000313" key="3">
    <source>
        <dbReference type="Proteomes" id="UP001516023"/>
    </source>
</evidence>
<evidence type="ECO:0000259" key="1">
    <source>
        <dbReference type="PROSITE" id="PS50181"/>
    </source>
</evidence>
<dbReference type="PANTHER" id="PTHR48218">
    <property type="entry name" value="F-BOX DOMAIN CONTAINING PROTEIN"/>
    <property type="match status" value="1"/>
</dbReference>
<dbReference type="PROSITE" id="PS50181">
    <property type="entry name" value="FBOX"/>
    <property type="match status" value="1"/>
</dbReference>
<dbReference type="Pfam" id="PF12937">
    <property type="entry name" value="F-box-like"/>
    <property type="match status" value="1"/>
</dbReference>
<comment type="caution">
    <text evidence="2">The sequence shown here is derived from an EMBL/GenBank/DDBJ whole genome shotgun (WGS) entry which is preliminary data.</text>
</comment>
<dbReference type="Gene3D" id="1.20.1280.50">
    <property type="match status" value="1"/>
</dbReference>
<protein>
    <recommendedName>
        <fullName evidence="1">F-box domain-containing protein</fullName>
    </recommendedName>
</protein>
<gene>
    <name evidence="2" type="ORF">HJC23_006135</name>
</gene>
<dbReference type="InterPro" id="IPR036047">
    <property type="entry name" value="F-box-like_dom_sf"/>
</dbReference>
<dbReference type="InterPro" id="IPR001810">
    <property type="entry name" value="F-box_dom"/>
</dbReference>
<evidence type="ECO:0000313" key="2">
    <source>
        <dbReference type="EMBL" id="KAL3800673.1"/>
    </source>
</evidence>
<reference evidence="2 3" key="1">
    <citation type="journal article" date="2020" name="G3 (Bethesda)">
        <title>Improved Reference Genome for Cyclotella cryptica CCMP332, a Model for Cell Wall Morphogenesis, Salinity Adaptation, and Lipid Production in Diatoms (Bacillariophyta).</title>
        <authorList>
            <person name="Roberts W.R."/>
            <person name="Downey K.M."/>
            <person name="Ruck E.C."/>
            <person name="Traller J.C."/>
            <person name="Alverson A.J."/>
        </authorList>
    </citation>
    <scope>NUCLEOTIDE SEQUENCE [LARGE SCALE GENOMIC DNA]</scope>
    <source>
        <strain evidence="2 3">CCMP332</strain>
    </source>
</reference>
<keyword evidence="3" id="KW-1185">Reference proteome</keyword>
<dbReference type="AlphaFoldDB" id="A0ABD3QJP7"/>
<feature type="domain" description="F-box" evidence="1">
    <location>
        <begin position="211"/>
        <end position="258"/>
    </location>
</feature>
<dbReference type="EMBL" id="JABMIG020000031">
    <property type="protein sequence ID" value="KAL3800673.1"/>
    <property type="molecule type" value="Genomic_DNA"/>
</dbReference>
<dbReference type="SMART" id="SM00256">
    <property type="entry name" value="FBOX"/>
    <property type="match status" value="1"/>
</dbReference>
<proteinExistence type="predicted"/>
<name>A0ABD3QJP7_9STRA</name>
<dbReference type="PANTHER" id="PTHR48218:SF3">
    <property type="entry name" value="OS07G0170800 PROTEIN"/>
    <property type="match status" value="1"/>
</dbReference>
<dbReference type="Proteomes" id="UP001516023">
    <property type="component" value="Unassembled WGS sequence"/>
</dbReference>
<dbReference type="SUPFAM" id="SSF81383">
    <property type="entry name" value="F-box domain"/>
    <property type="match status" value="1"/>
</dbReference>
<sequence>MVFNINPRTMSATNNINIDSVSLFDDDDSLNKICFDFDDPKGKSWCTSSDNSSCCSLCRLPNDVDEDARDFEHGDDDADSLSDLEALETLNDLVSFSTSAAAPRQAAPLSMAQANPNNNTFAASMMSTSDQVSLPLKRQACYCSSSSAMMMPSLFNTCAECQSTSPTLPNRSTYFTQFASKNSSFLTRHHHSCTQLSPAFPPSSVPAPPDFLTAGFLPEDPVYSILTFLDVRSLTTLRLVNTKLRSMASDNNAGWKHHCAALWSRKVRVCDDARRLFDQANAAEDDAAGRRASNGWRSSAMEAYKTSILEAESVNEITEDDLCFDLATDRSGVKWSFRFKESAGLDWTSWDPWWKNGPARKLVFLRDGSILQAHPPGRSTIVTTHNGTPLYDVFSERLVQRNGVDIIPPRIEMRWRFVESSMDLPSRPDGAYVRITVGGRDVPTYVVRRSPNGNWGFIMESCWGLYASFELASREDATSSLGVGRRALRRTRNGSRWVNVDDENNVEDTEEDNIGRRNVRRRVNLFVEESAMTVTGVSQWREALLYNIGAVTLPEGNHASSQFDAAWQNALLLR</sequence>
<organism evidence="2 3">
    <name type="scientific">Cyclotella cryptica</name>
    <dbReference type="NCBI Taxonomy" id="29204"/>
    <lineage>
        <taxon>Eukaryota</taxon>
        <taxon>Sar</taxon>
        <taxon>Stramenopiles</taxon>
        <taxon>Ochrophyta</taxon>
        <taxon>Bacillariophyta</taxon>
        <taxon>Coscinodiscophyceae</taxon>
        <taxon>Thalassiosirophycidae</taxon>
        <taxon>Stephanodiscales</taxon>
        <taxon>Stephanodiscaceae</taxon>
        <taxon>Cyclotella</taxon>
    </lineage>
</organism>
<accession>A0ABD3QJP7</accession>